<keyword evidence="1" id="KW-0472">Membrane</keyword>
<proteinExistence type="predicted"/>
<dbReference type="OrthoDB" id="9114220at2"/>
<evidence type="ECO:0000313" key="2">
    <source>
        <dbReference type="EMBL" id="TDY43870.1"/>
    </source>
</evidence>
<keyword evidence="1" id="KW-1133">Transmembrane helix</keyword>
<gene>
    <name evidence="2" type="ORF">BX592_11772</name>
</gene>
<dbReference type="EMBL" id="SORE01000017">
    <property type="protein sequence ID" value="TDY43870.1"/>
    <property type="molecule type" value="Genomic_DNA"/>
</dbReference>
<evidence type="ECO:0000313" key="3">
    <source>
        <dbReference type="Proteomes" id="UP000295509"/>
    </source>
</evidence>
<feature type="transmembrane region" description="Helical" evidence="1">
    <location>
        <begin position="43"/>
        <end position="67"/>
    </location>
</feature>
<organism evidence="2 3">
    <name type="scientific">Paraburkholderia rhizosphaerae</name>
    <dbReference type="NCBI Taxonomy" id="480658"/>
    <lineage>
        <taxon>Bacteria</taxon>
        <taxon>Pseudomonadati</taxon>
        <taxon>Pseudomonadota</taxon>
        <taxon>Betaproteobacteria</taxon>
        <taxon>Burkholderiales</taxon>
        <taxon>Burkholderiaceae</taxon>
        <taxon>Paraburkholderia</taxon>
    </lineage>
</organism>
<keyword evidence="3" id="KW-1185">Reference proteome</keyword>
<accession>A0A4R8LJC4</accession>
<dbReference type="Proteomes" id="UP000295509">
    <property type="component" value="Unassembled WGS sequence"/>
</dbReference>
<reference evidence="2 3" key="1">
    <citation type="submission" date="2019-03" db="EMBL/GenBank/DDBJ databases">
        <title>Genomic Encyclopedia of Type Strains, Phase III (KMG-III): the genomes of soil and plant-associated and newly described type strains.</title>
        <authorList>
            <person name="Whitman W."/>
        </authorList>
    </citation>
    <scope>NUCLEOTIDE SEQUENCE [LARGE SCALE GENOMIC DNA]</scope>
    <source>
        <strain evidence="2 3">LMG 29544</strain>
    </source>
</reference>
<dbReference type="RefSeq" id="WP_134194295.1">
    <property type="nucleotide sequence ID" value="NZ_JBHLUW010000016.1"/>
</dbReference>
<evidence type="ECO:0000256" key="1">
    <source>
        <dbReference type="SAM" id="Phobius"/>
    </source>
</evidence>
<comment type="caution">
    <text evidence="2">The sequence shown here is derived from an EMBL/GenBank/DDBJ whole genome shotgun (WGS) entry which is preliminary data.</text>
</comment>
<evidence type="ECO:0008006" key="4">
    <source>
        <dbReference type="Google" id="ProtNLM"/>
    </source>
</evidence>
<name>A0A4R8LJC4_9BURK</name>
<feature type="transmembrane region" description="Helical" evidence="1">
    <location>
        <begin position="73"/>
        <end position="96"/>
    </location>
</feature>
<dbReference type="AlphaFoldDB" id="A0A4R8LJC4"/>
<keyword evidence="1" id="KW-0812">Transmembrane</keyword>
<sequence>MSIHSKVTQWGNVSRFCVERLADYSELLSIEIAHMRTQLVRDVIALVALAVAGLFTLSFVCIAIIASFWATPWFIPVVWAVAGGWLILSIVALLVLRMQRPVWSLDLLRGEIHQDLTTVKEALK</sequence>
<protein>
    <recommendedName>
        <fullName evidence="4">Superfamily III holin-X</fullName>
    </recommendedName>
</protein>